<sequence length="755" mass="81620">MIKRHTNKTVLSLAFGLALTACGGGSSGGGAPASNNTTLTLPPEPPAGCTENIEQRIANGQGYCYETSLISHDGTLIAMQVFVPDEAKRRELSNSAANEPGFAPLIIHSHGFGGTKAEDFAPPGTELDRQVSLDLWQSGYWVISYTQRGFGDVTGGELSSGGQIGLMAPDKEGWDFVSVVDWAICHLRENAPFEAATEEQDSDPEFDNCGQQWGRSLLAKDNHQRLQSFDDDVSLGTIGYSYGGHFQLNAQSVDPRVDAILPMGTWYDLRTSLHPNDVPKSDWIVIMTLFGSSIPEVGGGNGQPLPDVIIDANLEANGVNEEVDDLPYNKLRQVSVKNMNILAPNGAVAYCNNNNAYYALKFGDADKEFHELNATGKPRHAATVRQARADMFMIQGYGDTLFPMDEGLLNARCFEASGRDTYYLGETSGHPLPALGPTQYAGVDTSMYLDEIVHCGTDSKGDPIRYNTRILGRQWFNDKLLGKGNFAQVFPGKACITQTNEDSRLVLDTNDDFFDNGTTNTGDNAYKWSREGATFSKVSDIPFGGSDFTFADASLITGPGSLGQGAEFDPRPSFVPLTEVSKASVMAGMPTAKLQVTRTNPLSDEIFFAGIGVKRCQTVPSPNQDGSQCEDNSVELLHFQVVPIRLFATDAIGVSEASYPADDPRNFGIEAKGHLYPVRWGYNPVNPTEGTLHGVSTRLYPGDVVGLYLMPEHPVFTTIFSTLPGQVTVSGTVSLPILSNANPAPTQIPDYVISQ</sequence>
<evidence type="ECO:0000313" key="4">
    <source>
        <dbReference type="Proteomes" id="UP000610558"/>
    </source>
</evidence>
<evidence type="ECO:0000259" key="2">
    <source>
        <dbReference type="Pfam" id="PF02129"/>
    </source>
</evidence>
<proteinExistence type="predicted"/>
<dbReference type="Gene3D" id="3.40.50.1820">
    <property type="entry name" value="alpha/beta hydrolase"/>
    <property type="match status" value="1"/>
</dbReference>
<dbReference type="PROSITE" id="PS51257">
    <property type="entry name" value="PROKAR_LIPOPROTEIN"/>
    <property type="match status" value="1"/>
</dbReference>
<evidence type="ECO:0000256" key="1">
    <source>
        <dbReference type="SAM" id="SignalP"/>
    </source>
</evidence>
<dbReference type="Pfam" id="PF02129">
    <property type="entry name" value="Peptidase_S15"/>
    <property type="match status" value="1"/>
</dbReference>
<name>A0A927BYZ2_9GAMM</name>
<dbReference type="SUPFAM" id="SSF53474">
    <property type="entry name" value="alpha/beta-Hydrolases"/>
    <property type="match status" value="1"/>
</dbReference>
<dbReference type="RefSeq" id="WP_190762608.1">
    <property type="nucleotide sequence ID" value="NZ_JACXLD010000001.1"/>
</dbReference>
<gene>
    <name evidence="3" type="ORF">IB286_03950</name>
</gene>
<dbReference type="Proteomes" id="UP000610558">
    <property type="component" value="Unassembled WGS sequence"/>
</dbReference>
<feature type="chain" id="PRO_5036943031" description="Xaa-Pro dipeptidyl-peptidase-like domain-containing protein" evidence="1">
    <location>
        <begin position="24"/>
        <end position="755"/>
    </location>
</feature>
<dbReference type="InterPro" id="IPR000383">
    <property type="entry name" value="Xaa-Pro-like_dom"/>
</dbReference>
<reference evidence="3" key="1">
    <citation type="submission" date="2020-09" db="EMBL/GenBank/DDBJ databases">
        <authorList>
            <person name="Yoon J.-W."/>
        </authorList>
    </citation>
    <scope>NUCLEOTIDE SEQUENCE</scope>
    <source>
        <strain evidence="3">KMU-158</strain>
    </source>
</reference>
<dbReference type="GO" id="GO:0016787">
    <property type="term" value="F:hydrolase activity"/>
    <property type="evidence" value="ECO:0007669"/>
    <property type="project" value="InterPro"/>
</dbReference>
<dbReference type="AlphaFoldDB" id="A0A927BYZ2"/>
<organism evidence="3 4">
    <name type="scientific">Spongiibacter pelagi</name>
    <dbReference type="NCBI Taxonomy" id="2760804"/>
    <lineage>
        <taxon>Bacteria</taxon>
        <taxon>Pseudomonadati</taxon>
        <taxon>Pseudomonadota</taxon>
        <taxon>Gammaproteobacteria</taxon>
        <taxon>Cellvibrionales</taxon>
        <taxon>Spongiibacteraceae</taxon>
        <taxon>Spongiibacter</taxon>
    </lineage>
</organism>
<dbReference type="EMBL" id="JACXLD010000001">
    <property type="protein sequence ID" value="MBD2858150.1"/>
    <property type="molecule type" value="Genomic_DNA"/>
</dbReference>
<dbReference type="InterPro" id="IPR029058">
    <property type="entry name" value="AB_hydrolase_fold"/>
</dbReference>
<accession>A0A927BYZ2</accession>
<feature type="signal peptide" evidence="1">
    <location>
        <begin position="1"/>
        <end position="23"/>
    </location>
</feature>
<feature type="domain" description="Xaa-Pro dipeptidyl-peptidase-like" evidence="2">
    <location>
        <begin position="73"/>
        <end position="280"/>
    </location>
</feature>
<keyword evidence="4" id="KW-1185">Reference proteome</keyword>
<protein>
    <recommendedName>
        <fullName evidence="2">Xaa-Pro dipeptidyl-peptidase-like domain-containing protein</fullName>
    </recommendedName>
</protein>
<comment type="caution">
    <text evidence="3">The sequence shown here is derived from an EMBL/GenBank/DDBJ whole genome shotgun (WGS) entry which is preliminary data.</text>
</comment>
<keyword evidence="1" id="KW-0732">Signal</keyword>
<evidence type="ECO:0000313" key="3">
    <source>
        <dbReference type="EMBL" id="MBD2858150.1"/>
    </source>
</evidence>